<name>A0A9N9L501_9HELO</name>
<protein>
    <submittedName>
        <fullName evidence="1">Uncharacterized protein</fullName>
    </submittedName>
</protein>
<dbReference type="EMBL" id="CAJVRL010000096">
    <property type="protein sequence ID" value="CAG8960191.1"/>
    <property type="molecule type" value="Genomic_DNA"/>
</dbReference>
<sequence>MVMVTVTSTFSALETLPLLALERICQYLDHDDWDRQNLWSFTLASRTCCSVAAARRFCQITLRLVPGELERCLKPWMDVLNHDGRYRHVRRLKVLRFTSNPNPKPDQYDSGWNARHYFDMHDFCRPSENALGQDWAPRNEPAENPDFWVPLSRFIDEMPALQDLVWAFGSHMPRPVLSAVTTAGCRLHMHQFSLRSLIQFGNNPQPIDPDEYALATSSSLFGIVARVAGTRGYEGELNYNEEALMQMVAGMAPNLAYLYMTTIQEGQAYMPDEIRRLGRPEWSGFFCDGVAEASRYVRGSLQSLVCAVYVPGGIAKWTQFTDFTKLRCLVIPYTPEEGVALTKIATRGGFQSLETLKLSPLEDETPNAQKVLQQLLESVNPLRRLLLDGYFTTETLNIVLRRHGATLRTLSMHSYLDQGIDRDPPTLLIAFSKTVVEQLVAECPNLEQIEIPILRTEGDNEEAGIYRALSRLPRLKDAVLMLGFWIGPDEEYWDEAQYGPYPPDDEVYEAEQIPPNKLRIAFRNCAIDSTLALSIFNMIATGSNLRSLKIHTRRKTTENSPDNQQFAALLRWFNRPWVCTRDDASTVTVKELDEKETISCGKDWERASKNYQSKGYRDPNQDVLVDVFKSVWPPKTTEWWNDWETRNVANILLDPHMGPNM</sequence>
<comment type="caution">
    <text evidence="1">The sequence shown here is derived from an EMBL/GenBank/DDBJ whole genome shotgun (WGS) entry which is preliminary data.</text>
</comment>
<dbReference type="Proteomes" id="UP000696280">
    <property type="component" value="Unassembled WGS sequence"/>
</dbReference>
<dbReference type="OrthoDB" id="3945550at2759"/>
<organism evidence="1 2">
    <name type="scientific">Hymenoscyphus fraxineus</name>
    <dbReference type="NCBI Taxonomy" id="746836"/>
    <lineage>
        <taxon>Eukaryota</taxon>
        <taxon>Fungi</taxon>
        <taxon>Dikarya</taxon>
        <taxon>Ascomycota</taxon>
        <taxon>Pezizomycotina</taxon>
        <taxon>Leotiomycetes</taxon>
        <taxon>Helotiales</taxon>
        <taxon>Helotiaceae</taxon>
        <taxon>Hymenoscyphus</taxon>
    </lineage>
</organism>
<accession>A0A9N9L501</accession>
<dbReference type="AlphaFoldDB" id="A0A9N9L501"/>
<reference evidence="1" key="1">
    <citation type="submission" date="2021-07" db="EMBL/GenBank/DDBJ databases">
        <authorList>
            <person name="Durling M."/>
        </authorList>
    </citation>
    <scope>NUCLEOTIDE SEQUENCE</scope>
</reference>
<evidence type="ECO:0000313" key="2">
    <source>
        <dbReference type="Proteomes" id="UP000696280"/>
    </source>
</evidence>
<proteinExistence type="predicted"/>
<gene>
    <name evidence="1" type="ORF">HYFRA_00010670</name>
</gene>
<keyword evidence="2" id="KW-1185">Reference proteome</keyword>
<evidence type="ECO:0000313" key="1">
    <source>
        <dbReference type="EMBL" id="CAG8960191.1"/>
    </source>
</evidence>